<comment type="caution">
    <text evidence="1">The sequence shown here is derived from an EMBL/GenBank/DDBJ whole genome shotgun (WGS) entry which is preliminary data.</text>
</comment>
<accession>A0A0F9NCC5</accession>
<dbReference type="AlphaFoldDB" id="A0A0F9NCC5"/>
<protein>
    <submittedName>
        <fullName evidence="1">Uncharacterized protein</fullName>
    </submittedName>
</protein>
<proteinExistence type="predicted"/>
<name>A0A0F9NCC5_9ZZZZ</name>
<evidence type="ECO:0000313" key="1">
    <source>
        <dbReference type="EMBL" id="KKM79042.1"/>
    </source>
</evidence>
<dbReference type="EMBL" id="LAZR01008393">
    <property type="protein sequence ID" value="KKM79042.1"/>
    <property type="molecule type" value="Genomic_DNA"/>
</dbReference>
<organism evidence="1">
    <name type="scientific">marine sediment metagenome</name>
    <dbReference type="NCBI Taxonomy" id="412755"/>
    <lineage>
        <taxon>unclassified sequences</taxon>
        <taxon>metagenomes</taxon>
        <taxon>ecological metagenomes</taxon>
    </lineage>
</organism>
<gene>
    <name evidence="1" type="ORF">LCGC14_1353850</name>
</gene>
<reference evidence="1" key="1">
    <citation type="journal article" date="2015" name="Nature">
        <title>Complex archaea that bridge the gap between prokaryotes and eukaryotes.</title>
        <authorList>
            <person name="Spang A."/>
            <person name="Saw J.H."/>
            <person name="Jorgensen S.L."/>
            <person name="Zaremba-Niedzwiedzka K."/>
            <person name="Martijn J."/>
            <person name="Lind A.E."/>
            <person name="van Eijk R."/>
            <person name="Schleper C."/>
            <person name="Guy L."/>
            <person name="Ettema T.J."/>
        </authorList>
    </citation>
    <scope>NUCLEOTIDE SEQUENCE</scope>
</reference>
<sequence length="100" mass="11546">MTDQISRVARAIDHAPFGRQDLNWNGEESPLWEHYHRTDVTRIASAKNRARDVLKAMRVPSPKMVNAMIAAHRNPAVGKLSNRRKHRIRYMAAIDKAFEE</sequence>